<dbReference type="SUPFAM" id="SSF49899">
    <property type="entry name" value="Concanavalin A-like lectins/glucanases"/>
    <property type="match status" value="1"/>
</dbReference>
<evidence type="ECO:0000259" key="20">
    <source>
        <dbReference type="SMART" id="SM00560"/>
    </source>
</evidence>
<dbReference type="InterPro" id="IPR048307">
    <property type="entry name" value="STT3_N"/>
</dbReference>
<evidence type="ECO:0000256" key="7">
    <source>
        <dbReference type="ARBA" id="ARBA00022676"/>
    </source>
</evidence>
<dbReference type="EMBL" id="CP064787">
    <property type="protein sequence ID" value="QSG05111.1"/>
    <property type="molecule type" value="Genomic_DNA"/>
</dbReference>
<dbReference type="PANTHER" id="PTHR13872:SF1">
    <property type="entry name" value="DOLICHYL-DIPHOSPHOOLIGOSACCHARIDE--PROTEIN GLYCOSYLTRANSFERASE SUBUNIT STT3B"/>
    <property type="match status" value="1"/>
</dbReference>
<sequence length="977" mass="105016">MRAATESLLEDRPDLEDRLKGLLAVDAEHDTWTFEDVPFDSGTFGELVSRGIVEKTDGEYRLRDRAAVEAVLDPDAVEDDTSDDSSLSLPDGPALSLPDVDRVTAIGLGGALALVVLFRVLPYSSVFQGGDVVLSGNDPYAYRYLVRQLLADSGGVLDLSTLSELPGGIEHGEPLFVATLWWVSELFGGAADHVLAWYPVASAVVTALLVYVLTVRVTDDRRVGIAAVALLAIMPGHAFRTGLGFADHHAFDYPWLALTALAVVSLADHDLRDRVTWLWALALGVGVAGQTLAWDAGPLLLVPLAVYVGLVVPSWVRAGRSPIREGAGLVAGLALGATFVAGAHRAFGWHSTEVAAVPGLLLAGTVGALALGAATERFDVGVRPLVGAEAGGLVAGVLAVWALLPSLSEQLTEGIDFLLTTEGIAETTSIVSGQVGSLVGPVFLFGFALFLAVPYLAWASWRCYRRHDPALLAASVYAWVFLALGIVQARFAGQLAIFVAVFGGLGFVHVAAWVDLTDYPTLFGADGSDPRQSDGESRPDDLEWPERREALYTAGLGLGVGSLGTAMTPIKHSQVTIDDSIYEAAAFMREYADEQDWEYPDNYVFSRWGRNRVYNWFVNGESRSYGYAQSNYEDFVTSTDGTEWYERLGDRVGFVATGRGLPIDAGGRTIYERLWGENLGLETDHYRAVWASDDDSRRVYTLVPGARVTGPASAAEDVRIEGDAEIGGRTRSVGLNVSTGEHGVYQATIPLPGTYDVPDGTVEVSAADVREGRLRSAFNGDAYARWPFDEGSGEWAYDRAGGHHGRVHGAEWADGREGAALSFEGQAEEYVEAPIDSLQEFTLGLWASPTALDVSGENDYRDVVRAENGSVLIFEQNGRISFRLPGVGGGRVVGSGVATDEWTHVAVTFDGETRTIYVDGERVARDGVSVGSLEWGESVRFGNRYSTPSRHGYAGRLEDVRLYEGARSDISALFGLE</sequence>
<evidence type="ECO:0000256" key="3">
    <source>
        <dbReference type="ARBA" id="ARBA00004651"/>
    </source>
</evidence>
<evidence type="ECO:0000256" key="11">
    <source>
        <dbReference type="ARBA" id="ARBA00022729"/>
    </source>
</evidence>
<dbReference type="GO" id="GO:0005886">
    <property type="term" value="C:plasma membrane"/>
    <property type="evidence" value="ECO:0007669"/>
    <property type="project" value="UniProtKB-SubCell"/>
</dbReference>
<evidence type="ECO:0000256" key="8">
    <source>
        <dbReference type="ARBA" id="ARBA00022679"/>
    </source>
</evidence>
<evidence type="ECO:0000256" key="2">
    <source>
        <dbReference type="ARBA" id="ARBA00001946"/>
    </source>
</evidence>
<evidence type="ECO:0000313" key="21">
    <source>
        <dbReference type="EMBL" id="QSG05111.1"/>
    </source>
</evidence>
<evidence type="ECO:0000256" key="1">
    <source>
        <dbReference type="ARBA" id="ARBA00001936"/>
    </source>
</evidence>
<comment type="subcellular location">
    <subcellularLocation>
        <location evidence="3">Cell membrane</location>
        <topology evidence="3">Multi-pass membrane protein</topology>
    </subcellularLocation>
</comment>
<evidence type="ECO:0000256" key="12">
    <source>
        <dbReference type="ARBA" id="ARBA00022842"/>
    </source>
</evidence>
<dbReference type="GO" id="GO:0046872">
    <property type="term" value="F:metal ion binding"/>
    <property type="evidence" value="ECO:0007669"/>
    <property type="project" value="UniProtKB-KW"/>
</dbReference>
<accession>A0A897MXW9</accession>
<keyword evidence="7 21" id="KW-0328">Glycosyltransferase</keyword>
<dbReference type="Pfam" id="PF02516">
    <property type="entry name" value="STT3"/>
    <property type="match status" value="1"/>
</dbReference>
<dbReference type="GO" id="GO:0004576">
    <property type="term" value="F:oligosaccharyl transferase activity"/>
    <property type="evidence" value="ECO:0007669"/>
    <property type="project" value="InterPro"/>
</dbReference>
<dbReference type="InterPro" id="IPR006558">
    <property type="entry name" value="LamG-like"/>
</dbReference>
<dbReference type="UniPathway" id="UPA00378"/>
<evidence type="ECO:0000256" key="15">
    <source>
        <dbReference type="ARBA" id="ARBA00023157"/>
    </source>
</evidence>
<feature type="transmembrane region" description="Helical" evidence="19">
    <location>
        <begin position="299"/>
        <end position="316"/>
    </location>
</feature>
<dbReference type="SMART" id="SM00560">
    <property type="entry name" value="LamGL"/>
    <property type="match status" value="1"/>
</dbReference>
<evidence type="ECO:0000256" key="14">
    <source>
        <dbReference type="ARBA" id="ARBA00023136"/>
    </source>
</evidence>
<keyword evidence="14 19" id="KW-0472">Membrane</keyword>
<organism evidence="21 22">
    <name type="scientific">Halapricum desulfuricans</name>
    <dbReference type="NCBI Taxonomy" id="2841257"/>
    <lineage>
        <taxon>Archaea</taxon>
        <taxon>Methanobacteriati</taxon>
        <taxon>Methanobacteriota</taxon>
        <taxon>Stenosarchaea group</taxon>
        <taxon>Halobacteria</taxon>
        <taxon>Halobacteriales</taxon>
        <taxon>Haloarculaceae</taxon>
        <taxon>Halapricum</taxon>
    </lineage>
</organism>
<evidence type="ECO:0000256" key="6">
    <source>
        <dbReference type="ARBA" id="ARBA00012602"/>
    </source>
</evidence>
<comment type="cofactor">
    <cofactor evidence="1">
        <name>Mn(2+)</name>
        <dbReference type="ChEBI" id="CHEBI:29035"/>
    </cofactor>
</comment>
<feature type="transmembrane region" description="Helical" evidence="19">
    <location>
        <begin position="438"/>
        <end position="458"/>
    </location>
</feature>
<evidence type="ECO:0000313" key="22">
    <source>
        <dbReference type="Proteomes" id="UP000663525"/>
    </source>
</evidence>
<keyword evidence="15" id="KW-1015">Disulfide bond</keyword>
<evidence type="ECO:0000256" key="16">
    <source>
        <dbReference type="ARBA" id="ARBA00023211"/>
    </source>
</evidence>
<dbReference type="EC" id="2.4.99.21" evidence="6"/>
<evidence type="ECO:0000256" key="18">
    <source>
        <dbReference type="ARBA" id="ARBA00034066"/>
    </source>
</evidence>
<dbReference type="Gene3D" id="2.60.120.200">
    <property type="match status" value="1"/>
</dbReference>
<keyword evidence="12" id="KW-0460">Magnesium</keyword>
<comment type="catalytic activity">
    <reaction evidence="18">
        <text>an archaeal dolichyl phosphooligosaccharide + [protein]-L-asparagine = an archaeal dolichyl phosphate + a glycoprotein with the oligosaccharide chain attached by N-beta-D-glycosyl linkage to a protein L-asparagine.</text>
        <dbReference type="EC" id="2.4.99.21"/>
    </reaction>
</comment>
<gene>
    <name evidence="21" type="primary">aglS</name>
    <name evidence="21" type="ORF">HSR121_0757</name>
</gene>
<feature type="transmembrane region" description="Helical" evidence="19">
    <location>
        <begin position="328"/>
        <end position="348"/>
    </location>
</feature>
<feature type="transmembrane region" description="Helical" evidence="19">
    <location>
        <begin position="275"/>
        <end position="293"/>
    </location>
</feature>
<feature type="transmembrane region" description="Helical" evidence="19">
    <location>
        <begin position="470"/>
        <end position="489"/>
    </location>
</feature>
<dbReference type="PANTHER" id="PTHR13872">
    <property type="entry name" value="DOLICHYL-DIPHOSPHOOLIGOSACCHARIDE--PROTEIN GLYCOSYLTRANSFERASE SUBUNIT"/>
    <property type="match status" value="1"/>
</dbReference>
<dbReference type="AlphaFoldDB" id="A0A897MXW9"/>
<feature type="transmembrane region" description="Helical" evidence="19">
    <location>
        <begin position="354"/>
        <end position="373"/>
    </location>
</feature>
<feature type="domain" description="LamG-like jellyroll fold" evidence="20">
    <location>
        <begin position="839"/>
        <end position="970"/>
    </location>
</feature>
<evidence type="ECO:0000256" key="10">
    <source>
        <dbReference type="ARBA" id="ARBA00022723"/>
    </source>
</evidence>
<dbReference type="InterPro" id="IPR013320">
    <property type="entry name" value="ConA-like_dom_sf"/>
</dbReference>
<proteinExistence type="inferred from homology"/>
<protein>
    <recommendedName>
        <fullName evidence="6">dolichyl-phosphooligosaccharide-protein glycotransferase</fullName>
        <ecNumber evidence="6">2.4.99.21</ecNumber>
    </recommendedName>
    <alternativeName>
        <fullName evidence="17">Oligosaccharyl transferase</fullName>
    </alternativeName>
</protein>
<dbReference type="Proteomes" id="UP000663525">
    <property type="component" value="Chromosome"/>
</dbReference>
<feature type="transmembrane region" description="Helical" evidence="19">
    <location>
        <begin position="195"/>
        <end position="215"/>
    </location>
</feature>
<evidence type="ECO:0000256" key="5">
    <source>
        <dbReference type="ARBA" id="ARBA00010810"/>
    </source>
</evidence>
<evidence type="ECO:0000256" key="19">
    <source>
        <dbReference type="SAM" id="Phobius"/>
    </source>
</evidence>
<comment type="cofactor">
    <cofactor evidence="2">
        <name>Mg(2+)</name>
        <dbReference type="ChEBI" id="CHEBI:18420"/>
    </cofactor>
</comment>
<feature type="transmembrane region" description="Helical" evidence="19">
    <location>
        <begin position="103"/>
        <end position="121"/>
    </location>
</feature>
<comment type="similarity">
    <text evidence="5">Belongs to the STT3 family.</text>
</comment>
<evidence type="ECO:0000256" key="9">
    <source>
        <dbReference type="ARBA" id="ARBA00022692"/>
    </source>
</evidence>
<keyword evidence="10" id="KW-0479">Metal-binding</keyword>
<feature type="transmembrane region" description="Helical" evidence="19">
    <location>
        <begin position="222"/>
        <end position="239"/>
    </location>
</feature>
<keyword evidence="9 19" id="KW-0812">Transmembrane</keyword>
<comment type="pathway">
    <text evidence="4">Protein modification; protein glycosylation.</text>
</comment>
<evidence type="ECO:0000256" key="17">
    <source>
        <dbReference type="ARBA" id="ARBA00030679"/>
    </source>
</evidence>
<keyword evidence="8 21" id="KW-0808">Transferase</keyword>
<dbReference type="Pfam" id="PF13385">
    <property type="entry name" value="Laminin_G_3"/>
    <property type="match status" value="1"/>
</dbReference>
<keyword evidence="13 19" id="KW-1133">Transmembrane helix</keyword>
<keyword evidence="16" id="KW-0464">Manganese</keyword>
<evidence type="ECO:0000256" key="4">
    <source>
        <dbReference type="ARBA" id="ARBA00004922"/>
    </source>
</evidence>
<dbReference type="InterPro" id="IPR003674">
    <property type="entry name" value="Oligo_trans_STT3"/>
</dbReference>
<name>A0A897MXW9_9EURY</name>
<feature type="transmembrane region" description="Helical" evidence="19">
    <location>
        <begin position="251"/>
        <end position="268"/>
    </location>
</feature>
<keyword evidence="11" id="KW-0732">Signal</keyword>
<feature type="transmembrane region" description="Helical" evidence="19">
    <location>
        <begin position="385"/>
        <end position="404"/>
    </location>
</feature>
<reference evidence="21" key="1">
    <citation type="submission" date="2020-11" db="EMBL/GenBank/DDBJ databases">
        <title>Carbohydrate-dependent, anaerobic sulfur respiration: A novel catabolism in halophilic archaea.</title>
        <authorList>
            <person name="Sorokin D.Y."/>
            <person name="Messina E."/>
            <person name="Smedile F."/>
            <person name="La Cono V."/>
            <person name="Hallsworth J.E."/>
            <person name="Yakimov M.M."/>
        </authorList>
    </citation>
    <scope>NUCLEOTIDE SEQUENCE</scope>
    <source>
        <strain evidence="21">HSR12-1</strain>
    </source>
</reference>
<evidence type="ECO:0000256" key="13">
    <source>
        <dbReference type="ARBA" id="ARBA00022989"/>
    </source>
</evidence>